<accession>A0A2S9XKK5</accession>
<dbReference type="InterPro" id="IPR029753">
    <property type="entry name" value="D-isomer_DH_CS"/>
</dbReference>
<dbReference type="Gene3D" id="3.40.50.720">
    <property type="entry name" value="NAD(P)-binding Rossmann-like Domain"/>
    <property type="match status" value="2"/>
</dbReference>
<dbReference type="NCBIfam" id="NF008759">
    <property type="entry name" value="PRK11790.1"/>
    <property type="match status" value="1"/>
</dbReference>
<dbReference type="PROSITE" id="PS00670">
    <property type="entry name" value="D_2_HYDROXYACID_DH_2"/>
    <property type="match status" value="1"/>
</dbReference>
<dbReference type="Pfam" id="PF02826">
    <property type="entry name" value="2-Hacid_dh_C"/>
    <property type="match status" value="1"/>
</dbReference>
<keyword evidence="7" id="KW-0028">Amino-acid biosynthesis</keyword>
<dbReference type="EC" id="1.1.1.399" evidence="4"/>
<dbReference type="InterPro" id="IPR006139">
    <property type="entry name" value="D-isomer_2_OHA_DH_cat_dom"/>
</dbReference>
<comment type="similarity">
    <text evidence="3 14">Belongs to the D-isomer specific 2-hydroxyacid dehydrogenase family.</text>
</comment>
<comment type="catalytic activity">
    <reaction evidence="13">
        <text>(2R)-3-phosphoglycerate + NAD(+) = 3-phosphooxypyruvate + NADH + H(+)</text>
        <dbReference type="Rhea" id="RHEA:12641"/>
        <dbReference type="ChEBI" id="CHEBI:15378"/>
        <dbReference type="ChEBI" id="CHEBI:18110"/>
        <dbReference type="ChEBI" id="CHEBI:57540"/>
        <dbReference type="ChEBI" id="CHEBI:57945"/>
        <dbReference type="ChEBI" id="CHEBI:58272"/>
        <dbReference type="EC" id="1.1.1.95"/>
    </reaction>
</comment>
<evidence type="ECO:0000256" key="13">
    <source>
        <dbReference type="ARBA" id="ARBA00048731"/>
    </source>
</evidence>
<dbReference type="SUPFAM" id="SSF55021">
    <property type="entry name" value="ACT-like"/>
    <property type="match status" value="1"/>
</dbReference>
<dbReference type="GO" id="GO:0006564">
    <property type="term" value="P:L-serine biosynthetic process"/>
    <property type="evidence" value="ECO:0007669"/>
    <property type="project" value="UniProtKB-KW"/>
</dbReference>
<dbReference type="FunFam" id="3.40.50.720:FF:000041">
    <property type="entry name" value="D-3-phosphoglycerate dehydrogenase"/>
    <property type="match status" value="1"/>
</dbReference>
<dbReference type="InterPro" id="IPR002912">
    <property type="entry name" value="ACT_dom"/>
</dbReference>
<dbReference type="Pfam" id="PF00389">
    <property type="entry name" value="2-Hacid_dh"/>
    <property type="match status" value="1"/>
</dbReference>
<evidence type="ECO:0000256" key="1">
    <source>
        <dbReference type="ARBA" id="ARBA00003800"/>
    </source>
</evidence>
<dbReference type="InterPro" id="IPR006140">
    <property type="entry name" value="D-isomer_DH_NAD-bd"/>
</dbReference>
<evidence type="ECO:0000313" key="17">
    <source>
        <dbReference type="Proteomes" id="UP000237968"/>
    </source>
</evidence>
<comment type="catalytic activity">
    <reaction evidence="12">
        <text>(R)-2-hydroxyglutarate + NAD(+) = 2-oxoglutarate + NADH + H(+)</text>
        <dbReference type="Rhea" id="RHEA:49612"/>
        <dbReference type="ChEBI" id="CHEBI:15378"/>
        <dbReference type="ChEBI" id="CHEBI:15801"/>
        <dbReference type="ChEBI" id="CHEBI:16810"/>
        <dbReference type="ChEBI" id="CHEBI:57540"/>
        <dbReference type="ChEBI" id="CHEBI:57945"/>
        <dbReference type="EC" id="1.1.1.399"/>
    </reaction>
</comment>
<comment type="caution">
    <text evidence="16">The sequence shown here is derived from an EMBL/GenBank/DDBJ whole genome shotgun (WGS) entry which is preliminary data.</text>
</comment>
<evidence type="ECO:0000256" key="10">
    <source>
        <dbReference type="ARBA" id="ARBA00023299"/>
    </source>
</evidence>
<dbReference type="PANTHER" id="PTHR42789:SF1">
    <property type="entry name" value="D-ISOMER SPECIFIC 2-HYDROXYACID DEHYDROGENASE FAMILY PROTEIN (AFU_ORTHOLOGUE AFUA_6G10090)"/>
    <property type="match status" value="1"/>
</dbReference>
<proteinExistence type="inferred from homology"/>
<comment type="pathway">
    <text evidence="2">Amino-acid biosynthesis; L-serine biosynthesis; L-serine from 3-phospho-D-glycerate: step 1/3.</text>
</comment>
<dbReference type="RefSeq" id="WP_258182961.1">
    <property type="nucleotide sequence ID" value="NZ_PVNK01000188.1"/>
</dbReference>
<evidence type="ECO:0000256" key="6">
    <source>
        <dbReference type="ARBA" id="ARBA00021582"/>
    </source>
</evidence>
<dbReference type="EC" id="1.1.1.95" evidence="5"/>
<evidence type="ECO:0000256" key="9">
    <source>
        <dbReference type="ARBA" id="ARBA00023027"/>
    </source>
</evidence>
<keyword evidence="10" id="KW-0718">Serine biosynthesis</keyword>
<sequence length="410" mass="43217">MPRAHVLLSESIHESADDAFARADIDVHRTSAGLAGDELIAALRDIPGDEPVLLGVRSKTKVRAPVIDAVPRLVGVGAFCIGTDQIDLARARAAGVAVFNAPFSNTRSVAELIIAEIVMLSRQICMRSWAAHEGAWLKNAKGAHEVRGKKLGIIGYGHIGSQLSVLAEALGLRVSYYDIVNKLPLGNAGVVEDLDTLLAESDFVTLHVPDTEQTRLMIGPEQIAKLKPGAYLINASRGSVVDLDALAAAIDSGHVAGAAIDVFPKEPKAAGDRFESPLQGKRSVILTPHIGGSTQEAQANIGREVSEALAGYMTSGRTIGCITLPALDGAEIRGGCRLVNIHKNVPGVLSRVNNVVAEVGVNITGQHLVTDGGNGLLLMDIDVPRDDARASALREGIARLDQSLRTRLLG</sequence>
<dbReference type="GO" id="GO:0047545">
    <property type="term" value="F:(S)-2-hydroxyglutarate dehydrogenase activity"/>
    <property type="evidence" value="ECO:0007669"/>
    <property type="project" value="UniProtKB-ARBA"/>
</dbReference>
<evidence type="ECO:0000313" key="16">
    <source>
        <dbReference type="EMBL" id="PRP93270.1"/>
    </source>
</evidence>
<dbReference type="InterPro" id="IPR036291">
    <property type="entry name" value="NAD(P)-bd_dom_sf"/>
</dbReference>
<gene>
    <name evidence="16" type="primary">serA_2</name>
    <name evidence="16" type="ORF">ENSA5_43650</name>
</gene>
<evidence type="ECO:0000256" key="4">
    <source>
        <dbReference type="ARBA" id="ARBA00013001"/>
    </source>
</evidence>
<dbReference type="InterPro" id="IPR054480">
    <property type="entry name" value="AHAS_small-like_ACT"/>
</dbReference>
<name>A0A2S9XKK5_9BACT</name>
<comment type="function">
    <text evidence="1">Catalyzes the reversible oxidation of 3-phospho-D-glycerate to 3-phosphonooxypyruvate, the first step of the phosphorylated L-serine biosynthesis pathway. Also catalyzes the reversible oxidation of 2-hydroxyglutarate to 2-oxoglutarate.</text>
</comment>
<dbReference type="Gene3D" id="3.30.70.260">
    <property type="match status" value="1"/>
</dbReference>
<dbReference type="SUPFAM" id="SSF52283">
    <property type="entry name" value="Formate/glycerate dehydrogenase catalytic domain-like"/>
    <property type="match status" value="1"/>
</dbReference>
<evidence type="ECO:0000256" key="8">
    <source>
        <dbReference type="ARBA" id="ARBA00023002"/>
    </source>
</evidence>
<evidence type="ECO:0000256" key="2">
    <source>
        <dbReference type="ARBA" id="ARBA00005216"/>
    </source>
</evidence>
<dbReference type="UniPathway" id="UPA00135">
    <property type="reaction ID" value="UER00196"/>
</dbReference>
<dbReference type="GO" id="GO:0051287">
    <property type="term" value="F:NAD binding"/>
    <property type="evidence" value="ECO:0007669"/>
    <property type="project" value="InterPro"/>
</dbReference>
<evidence type="ECO:0000259" key="15">
    <source>
        <dbReference type="PROSITE" id="PS51671"/>
    </source>
</evidence>
<reference evidence="16 17" key="1">
    <citation type="submission" date="2018-03" db="EMBL/GenBank/DDBJ databases">
        <title>Draft Genome Sequences of the Obligatory Marine Myxobacteria Enhygromyxa salina SWB005.</title>
        <authorList>
            <person name="Poehlein A."/>
            <person name="Moghaddam J.A."/>
            <person name="Harms H."/>
            <person name="Alanjari M."/>
            <person name="Koenig G.M."/>
            <person name="Daniel R."/>
            <person name="Schaeberle T.F."/>
        </authorList>
    </citation>
    <scope>NUCLEOTIDE SEQUENCE [LARGE SCALE GENOMIC DNA]</scope>
    <source>
        <strain evidence="16 17">SWB005</strain>
    </source>
</reference>
<dbReference type="AlphaFoldDB" id="A0A2S9XKK5"/>
<evidence type="ECO:0000256" key="3">
    <source>
        <dbReference type="ARBA" id="ARBA00005854"/>
    </source>
</evidence>
<keyword evidence="9" id="KW-0520">NAD</keyword>
<dbReference type="PROSITE" id="PS00065">
    <property type="entry name" value="D_2_HYDROXYACID_DH_1"/>
    <property type="match status" value="1"/>
</dbReference>
<dbReference type="Pfam" id="PF22629">
    <property type="entry name" value="ACT_AHAS_ss"/>
    <property type="match status" value="1"/>
</dbReference>
<feature type="domain" description="ACT" evidence="15">
    <location>
        <begin position="337"/>
        <end position="410"/>
    </location>
</feature>
<dbReference type="InterPro" id="IPR050857">
    <property type="entry name" value="D-2-hydroxyacid_DH"/>
</dbReference>
<dbReference type="EMBL" id="PVNK01000188">
    <property type="protein sequence ID" value="PRP93270.1"/>
    <property type="molecule type" value="Genomic_DNA"/>
</dbReference>
<dbReference type="CDD" id="cd12176">
    <property type="entry name" value="PGDH_3"/>
    <property type="match status" value="1"/>
</dbReference>
<dbReference type="SUPFAM" id="SSF51735">
    <property type="entry name" value="NAD(P)-binding Rossmann-fold domains"/>
    <property type="match status" value="1"/>
</dbReference>
<organism evidence="16 17">
    <name type="scientific">Enhygromyxa salina</name>
    <dbReference type="NCBI Taxonomy" id="215803"/>
    <lineage>
        <taxon>Bacteria</taxon>
        <taxon>Pseudomonadati</taxon>
        <taxon>Myxococcota</taxon>
        <taxon>Polyangia</taxon>
        <taxon>Nannocystales</taxon>
        <taxon>Nannocystaceae</taxon>
        <taxon>Enhygromyxa</taxon>
    </lineage>
</organism>
<dbReference type="PROSITE" id="PS00671">
    <property type="entry name" value="D_2_HYDROXYACID_DH_3"/>
    <property type="match status" value="1"/>
</dbReference>
<protein>
    <recommendedName>
        <fullName evidence="6">D-3-phosphoglycerate dehydrogenase</fullName>
        <ecNumber evidence="4">1.1.1.399</ecNumber>
        <ecNumber evidence="5">1.1.1.95</ecNumber>
    </recommendedName>
    <alternativeName>
        <fullName evidence="11">2-oxoglutarate reductase</fullName>
    </alternativeName>
</protein>
<evidence type="ECO:0000256" key="5">
    <source>
        <dbReference type="ARBA" id="ARBA00013143"/>
    </source>
</evidence>
<dbReference type="GO" id="GO:0004617">
    <property type="term" value="F:phosphoglycerate dehydrogenase activity"/>
    <property type="evidence" value="ECO:0007669"/>
    <property type="project" value="UniProtKB-EC"/>
</dbReference>
<dbReference type="PROSITE" id="PS51671">
    <property type="entry name" value="ACT"/>
    <property type="match status" value="1"/>
</dbReference>
<dbReference type="InterPro" id="IPR029752">
    <property type="entry name" value="D-isomer_DH_CS1"/>
</dbReference>
<evidence type="ECO:0000256" key="12">
    <source>
        <dbReference type="ARBA" id="ARBA00048126"/>
    </source>
</evidence>
<evidence type="ECO:0000256" key="7">
    <source>
        <dbReference type="ARBA" id="ARBA00022605"/>
    </source>
</evidence>
<evidence type="ECO:0000256" key="14">
    <source>
        <dbReference type="RuleBase" id="RU003719"/>
    </source>
</evidence>
<dbReference type="InterPro" id="IPR045865">
    <property type="entry name" value="ACT-like_dom_sf"/>
</dbReference>
<keyword evidence="8 14" id="KW-0560">Oxidoreductase</keyword>
<dbReference type="PANTHER" id="PTHR42789">
    <property type="entry name" value="D-ISOMER SPECIFIC 2-HYDROXYACID DEHYDROGENASE FAMILY PROTEIN (AFU_ORTHOLOGUE AFUA_6G10090)"/>
    <property type="match status" value="1"/>
</dbReference>
<evidence type="ECO:0000256" key="11">
    <source>
        <dbReference type="ARBA" id="ARBA00030455"/>
    </source>
</evidence>
<dbReference type="Proteomes" id="UP000237968">
    <property type="component" value="Unassembled WGS sequence"/>
</dbReference>
<keyword evidence="17" id="KW-1185">Reference proteome</keyword>